<protein>
    <recommendedName>
        <fullName evidence="4">60S ribosomal protein L7a</fullName>
    </recommendedName>
</protein>
<dbReference type="GO" id="GO:0022625">
    <property type="term" value="C:cytosolic large ribosomal subunit"/>
    <property type="evidence" value="ECO:0007669"/>
    <property type="project" value="UniProtKB-UniRule"/>
</dbReference>
<dbReference type="InterPro" id="IPR001921">
    <property type="entry name" value="Ribosomal_eL8_euk"/>
</dbReference>
<sequence>MVQKKPKKKVGKKVAAAPLAVKKAEPKKVVNPLFEKRPRNFGIGQDIQPSRDLSRFVRWPKYIRIQRQKAVLQKRLKVPPPINQFASSVDKQTAQALFKVLEKYRPETAYAKKARLRARAEAKVAKKEEAPTKRPNVLRQGSNTVTKLVEQKKAQLVVIAHDVDPVELVLFMPALCRKMGVPYCIVKGKARLGTLVRRKTCTCIAVTQVDSGDRAAFTKVVEAIKINFNDRFEEIKRHWGGGALGSKSAARIAKIEKAKARELAQKQG</sequence>
<reference evidence="6 7" key="1">
    <citation type="journal article" date="2014" name="Nat. Commun.">
        <title>Molecular traces of alternative social organization in a termite genome.</title>
        <authorList>
            <person name="Terrapon N."/>
            <person name="Li C."/>
            <person name="Robertson H.M."/>
            <person name="Ji L."/>
            <person name="Meng X."/>
            <person name="Booth W."/>
            <person name="Chen Z."/>
            <person name="Childers C.P."/>
            <person name="Glastad K.M."/>
            <person name="Gokhale K."/>
            <person name="Gowin J."/>
            <person name="Gronenberg W."/>
            <person name="Hermansen R.A."/>
            <person name="Hu H."/>
            <person name="Hunt B.G."/>
            <person name="Huylmans A.K."/>
            <person name="Khalil S.M."/>
            <person name="Mitchell R.D."/>
            <person name="Munoz-Torres M.C."/>
            <person name="Mustard J.A."/>
            <person name="Pan H."/>
            <person name="Reese J.T."/>
            <person name="Scharf M.E."/>
            <person name="Sun F."/>
            <person name="Vogel H."/>
            <person name="Xiao J."/>
            <person name="Yang W."/>
            <person name="Yang Z."/>
            <person name="Yang Z."/>
            <person name="Zhou J."/>
            <person name="Zhu J."/>
            <person name="Brent C.S."/>
            <person name="Elsik C.G."/>
            <person name="Goodisman M.A."/>
            <person name="Liberles D.A."/>
            <person name="Roe R.M."/>
            <person name="Vargo E.L."/>
            <person name="Vilcinskas A."/>
            <person name="Wang J."/>
            <person name="Bornberg-Bauer E."/>
            <person name="Korb J."/>
            <person name="Zhang G."/>
            <person name="Liebig J."/>
        </authorList>
    </citation>
    <scope>NUCLEOTIDE SEQUENCE [LARGE SCALE GENOMIC DNA]</scope>
    <source>
        <tissue evidence="6">Whole organism</tissue>
    </source>
</reference>
<evidence type="ECO:0000259" key="5">
    <source>
        <dbReference type="Pfam" id="PF01248"/>
    </source>
</evidence>
<dbReference type="InParanoid" id="A0A067RS20"/>
<dbReference type="InterPro" id="IPR018492">
    <property type="entry name" value="Ribosomal_eL8/Nhp2"/>
</dbReference>
<dbReference type="Pfam" id="PF01248">
    <property type="entry name" value="Ribosomal_L7Ae"/>
    <property type="match status" value="1"/>
</dbReference>
<dbReference type="GO" id="GO:0042254">
    <property type="term" value="P:ribosome biogenesis"/>
    <property type="evidence" value="ECO:0007669"/>
    <property type="project" value="InterPro"/>
</dbReference>
<dbReference type="OMA" id="RMVKWPA"/>
<keyword evidence="7" id="KW-1185">Reference proteome</keyword>
<accession>A0A067RS20</accession>
<evidence type="ECO:0000256" key="3">
    <source>
        <dbReference type="ARBA" id="ARBA00023274"/>
    </source>
</evidence>
<dbReference type="GO" id="GO:0003723">
    <property type="term" value="F:RNA binding"/>
    <property type="evidence" value="ECO:0007669"/>
    <property type="project" value="UniProtKB-UniRule"/>
</dbReference>
<feature type="domain" description="Ribosomal protein eL8/eL30/eS12/Gadd45" evidence="5">
    <location>
        <begin position="131"/>
        <end position="214"/>
    </location>
</feature>
<evidence type="ECO:0000256" key="1">
    <source>
        <dbReference type="ARBA" id="ARBA00007337"/>
    </source>
</evidence>
<dbReference type="EMBL" id="KK852460">
    <property type="protein sequence ID" value="KDR23535.1"/>
    <property type="molecule type" value="Genomic_DNA"/>
</dbReference>
<name>A0A067RS20_ZOONE</name>
<proteinExistence type="inferred from homology"/>
<gene>
    <name evidence="6" type="ORF">L798_08742</name>
</gene>
<evidence type="ECO:0000256" key="4">
    <source>
        <dbReference type="RuleBase" id="RU367042"/>
    </source>
</evidence>
<dbReference type="PRINTS" id="PR00882">
    <property type="entry name" value="RIBOSOMALL7A"/>
</dbReference>
<comment type="similarity">
    <text evidence="1 4">Belongs to the eukaryotic ribosomal protein eL8 family.</text>
</comment>
<keyword evidence="3 4" id="KW-0687">Ribonucleoprotein</keyword>
<dbReference type="FunFam" id="3.30.1330.30:FF:000003">
    <property type="entry name" value="60S ribosomal protein L7a"/>
    <property type="match status" value="1"/>
</dbReference>
<keyword evidence="2 4" id="KW-0689">Ribosomal protein</keyword>
<evidence type="ECO:0000313" key="6">
    <source>
        <dbReference type="EMBL" id="KDR23535.1"/>
    </source>
</evidence>
<organism evidence="6 7">
    <name type="scientific">Zootermopsis nevadensis</name>
    <name type="common">Dampwood termite</name>
    <dbReference type="NCBI Taxonomy" id="136037"/>
    <lineage>
        <taxon>Eukaryota</taxon>
        <taxon>Metazoa</taxon>
        <taxon>Ecdysozoa</taxon>
        <taxon>Arthropoda</taxon>
        <taxon>Hexapoda</taxon>
        <taxon>Insecta</taxon>
        <taxon>Pterygota</taxon>
        <taxon>Neoptera</taxon>
        <taxon>Polyneoptera</taxon>
        <taxon>Dictyoptera</taxon>
        <taxon>Blattodea</taxon>
        <taxon>Blattoidea</taxon>
        <taxon>Termitoidae</taxon>
        <taxon>Termopsidae</taxon>
        <taxon>Zootermopsis</taxon>
    </lineage>
</organism>
<dbReference type="InterPro" id="IPR050257">
    <property type="entry name" value="eL8/uL1-like"/>
</dbReference>
<evidence type="ECO:0000256" key="2">
    <source>
        <dbReference type="ARBA" id="ARBA00022980"/>
    </source>
</evidence>
<dbReference type="PANTHER" id="PTHR23105">
    <property type="entry name" value="RIBOSOMAL PROTEIN L7AE FAMILY MEMBER"/>
    <property type="match status" value="1"/>
</dbReference>
<dbReference type="InterPro" id="IPR004037">
    <property type="entry name" value="Ribosomal_eL8-like_CS"/>
</dbReference>
<dbReference type="FunCoup" id="A0A067RS20">
    <property type="interactions" value="972"/>
</dbReference>
<comment type="function">
    <text evidence="4">Component of the ribosome.</text>
</comment>
<dbReference type="Proteomes" id="UP000027135">
    <property type="component" value="Unassembled WGS sequence"/>
</dbReference>
<evidence type="ECO:0000313" key="7">
    <source>
        <dbReference type="Proteomes" id="UP000027135"/>
    </source>
</evidence>
<dbReference type="OrthoDB" id="29563at2759"/>
<dbReference type="STRING" id="136037.A0A067RS20"/>
<dbReference type="Gene3D" id="3.30.1330.30">
    <property type="match status" value="1"/>
</dbReference>
<dbReference type="PRINTS" id="PR00881">
    <property type="entry name" value="L7ARS6FAMILY"/>
</dbReference>
<dbReference type="AlphaFoldDB" id="A0A067RS20"/>
<dbReference type="eggNOG" id="KOG3166">
    <property type="taxonomic scope" value="Eukaryota"/>
</dbReference>
<dbReference type="PROSITE" id="PS01082">
    <property type="entry name" value="RIBOSOMAL_L7AE"/>
    <property type="match status" value="1"/>
</dbReference>
<dbReference type="InterPro" id="IPR004038">
    <property type="entry name" value="Ribosomal_eL8/eL30/eS12/Gad45"/>
</dbReference>
<dbReference type="InterPro" id="IPR029064">
    <property type="entry name" value="Ribosomal_eL30-like_sf"/>
</dbReference>
<dbReference type="SUPFAM" id="SSF55315">
    <property type="entry name" value="L30e-like"/>
    <property type="match status" value="1"/>
</dbReference>